<name>A0A1S8LDC4_9CLOT</name>
<accession>A0A1S8LDC4</accession>
<proteinExistence type="predicted"/>
<evidence type="ECO:0000313" key="2">
    <source>
        <dbReference type="Proteomes" id="UP000190951"/>
    </source>
</evidence>
<dbReference type="KEGG" id="crw:CROST_016280"/>
<sequence length="64" mass="7280">MLMKITPICPVIKINRNLKHHSESDAFKNILKKAENDIDGDNVYDKNTNNVLCDLDNIAIVNLE</sequence>
<dbReference type="AlphaFoldDB" id="A0A1S8LDC4"/>
<dbReference type="Proteomes" id="UP000190951">
    <property type="component" value="Chromosome"/>
</dbReference>
<reference evidence="1 2" key="1">
    <citation type="submission" date="2022-04" db="EMBL/GenBank/DDBJ databases">
        <title>Genome sequence of C. roseum typestrain.</title>
        <authorList>
            <person name="Poehlein A."/>
            <person name="Schoch T."/>
            <person name="Duerre P."/>
            <person name="Daniel R."/>
        </authorList>
    </citation>
    <scope>NUCLEOTIDE SEQUENCE [LARGE SCALE GENOMIC DNA]</scope>
    <source>
        <strain evidence="1 2">DSM 7320</strain>
    </source>
</reference>
<evidence type="ECO:0000313" key="1">
    <source>
        <dbReference type="EMBL" id="URZ10912.1"/>
    </source>
</evidence>
<organism evidence="1 2">
    <name type="scientific">Clostridium felsineum</name>
    <dbReference type="NCBI Taxonomy" id="36839"/>
    <lineage>
        <taxon>Bacteria</taxon>
        <taxon>Bacillati</taxon>
        <taxon>Bacillota</taxon>
        <taxon>Clostridia</taxon>
        <taxon>Eubacteriales</taxon>
        <taxon>Clostridiaceae</taxon>
        <taxon>Clostridium</taxon>
    </lineage>
</organism>
<dbReference type="EMBL" id="CP096983">
    <property type="protein sequence ID" value="URZ10912.1"/>
    <property type="molecule type" value="Genomic_DNA"/>
</dbReference>
<gene>
    <name evidence="1" type="ORF">CROST_016280</name>
</gene>
<protein>
    <submittedName>
        <fullName evidence="1">Uncharacterized protein</fullName>
    </submittedName>
</protein>
<keyword evidence="2" id="KW-1185">Reference proteome</keyword>
<dbReference type="STRING" id="84029.CROST_10960"/>